<dbReference type="GO" id="GO:0016020">
    <property type="term" value="C:membrane"/>
    <property type="evidence" value="ECO:0007669"/>
    <property type="project" value="UniProtKB-SubCell"/>
</dbReference>
<keyword evidence="4 6" id="KW-1133">Transmembrane helix</keyword>
<evidence type="ECO:0000313" key="9">
    <source>
        <dbReference type="Proteomes" id="UP000049983"/>
    </source>
</evidence>
<feature type="transmembrane region" description="Helical" evidence="6">
    <location>
        <begin position="248"/>
        <end position="269"/>
    </location>
</feature>
<dbReference type="EMBL" id="CXWC01000010">
    <property type="protein sequence ID" value="CTQ70179.1"/>
    <property type="molecule type" value="Genomic_DNA"/>
</dbReference>
<comment type="similarity">
    <text evidence="2">Belongs to the drug/metabolite transporter (DMT) superfamily. 10 TMS drug/metabolite exporter (DME) (TC 2.A.7.3) family.</text>
</comment>
<dbReference type="InterPro" id="IPR037185">
    <property type="entry name" value="EmrE-like"/>
</dbReference>
<keyword evidence="9" id="KW-1185">Reference proteome</keyword>
<organism evidence="8 9">
    <name type="scientific">Roseibium album</name>
    <dbReference type="NCBI Taxonomy" id="311410"/>
    <lineage>
        <taxon>Bacteria</taxon>
        <taxon>Pseudomonadati</taxon>
        <taxon>Pseudomonadota</taxon>
        <taxon>Alphaproteobacteria</taxon>
        <taxon>Hyphomicrobiales</taxon>
        <taxon>Stappiaceae</taxon>
        <taxon>Roseibium</taxon>
    </lineage>
</organism>
<reference evidence="9" key="1">
    <citation type="submission" date="2015-07" db="EMBL/GenBank/DDBJ databases">
        <authorList>
            <person name="Rodrigo-Torres Lidia"/>
            <person name="Arahal R.David."/>
        </authorList>
    </citation>
    <scope>NUCLEOTIDE SEQUENCE [LARGE SCALE GENOMIC DNA]</scope>
    <source>
        <strain evidence="9">CECT 5096</strain>
    </source>
</reference>
<dbReference type="RefSeq" id="WP_082442615.1">
    <property type="nucleotide sequence ID" value="NZ_CXWA01000001.1"/>
</dbReference>
<feature type="transmembrane region" description="Helical" evidence="6">
    <location>
        <begin position="94"/>
        <end position="115"/>
    </location>
</feature>
<feature type="transmembrane region" description="Helical" evidence="6">
    <location>
        <begin position="39"/>
        <end position="58"/>
    </location>
</feature>
<dbReference type="AlphaFoldDB" id="A0A0M6Z5E0"/>
<sequence length="315" mass="33988">MRDHQSHQILFGIVTILVTVFAMALTDAIVKLASSDMTLWQIYVLRTLLVAPVLMFLARRTLRPIAFGWVLLRSLALTLMYLGIYAAIPLLDLSVIAASLYTGPLFIVALSALALREPITTRHWAAILIGFLGVLLIVRPAAADFSPFALIPVSAGFLYALAAVITRSRCAAVPAFTLALWLNVTLFALGATASLLIAGFGAGSGIDYPFLFGTWSVTSWPVVILLAVLMIGISIGLARAYQSPKPQVIATFDYAHLPFAGFWGFVFFGEIPDKYKLGGMALIVFAGCVVFCLDGRTKTQKGADIPENRTGSRTT</sequence>
<evidence type="ECO:0000256" key="3">
    <source>
        <dbReference type="ARBA" id="ARBA00022692"/>
    </source>
</evidence>
<keyword evidence="5 6" id="KW-0472">Membrane</keyword>
<gene>
    <name evidence="8" type="ORF">LA5096_02410</name>
</gene>
<evidence type="ECO:0000256" key="6">
    <source>
        <dbReference type="SAM" id="Phobius"/>
    </source>
</evidence>
<evidence type="ECO:0000256" key="1">
    <source>
        <dbReference type="ARBA" id="ARBA00004141"/>
    </source>
</evidence>
<comment type="subcellular location">
    <subcellularLocation>
        <location evidence="1">Membrane</location>
        <topology evidence="1">Multi-pass membrane protein</topology>
    </subcellularLocation>
</comment>
<feature type="domain" description="EamA" evidence="7">
    <location>
        <begin position="11"/>
        <end position="138"/>
    </location>
</feature>
<evidence type="ECO:0000256" key="4">
    <source>
        <dbReference type="ARBA" id="ARBA00022989"/>
    </source>
</evidence>
<feature type="transmembrane region" description="Helical" evidence="6">
    <location>
        <begin position="148"/>
        <end position="166"/>
    </location>
</feature>
<feature type="transmembrane region" description="Helical" evidence="6">
    <location>
        <begin position="70"/>
        <end position="88"/>
    </location>
</feature>
<dbReference type="InterPro" id="IPR000620">
    <property type="entry name" value="EamA_dom"/>
</dbReference>
<dbReference type="Pfam" id="PF00892">
    <property type="entry name" value="EamA"/>
    <property type="match status" value="1"/>
</dbReference>
<dbReference type="PANTHER" id="PTHR22911:SF6">
    <property type="entry name" value="SOLUTE CARRIER FAMILY 35 MEMBER G1"/>
    <property type="match status" value="1"/>
</dbReference>
<evidence type="ECO:0000313" key="8">
    <source>
        <dbReference type="EMBL" id="CTQ70179.1"/>
    </source>
</evidence>
<dbReference type="Proteomes" id="UP000049983">
    <property type="component" value="Unassembled WGS sequence"/>
</dbReference>
<dbReference type="OrthoDB" id="148351at2"/>
<evidence type="ECO:0000256" key="5">
    <source>
        <dbReference type="ARBA" id="ARBA00023136"/>
    </source>
</evidence>
<feature type="transmembrane region" description="Helical" evidence="6">
    <location>
        <begin position="9"/>
        <end position="33"/>
    </location>
</feature>
<dbReference type="STRING" id="311410.LA5095_01155"/>
<evidence type="ECO:0000259" key="7">
    <source>
        <dbReference type="Pfam" id="PF00892"/>
    </source>
</evidence>
<dbReference type="GeneID" id="97669797"/>
<evidence type="ECO:0000256" key="2">
    <source>
        <dbReference type="ARBA" id="ARBA00009853"/>
    </source>
</evidence>
<proteinExistence type="inferred from homology"/>
<dbReference type="PANTHER" id="PTHR22911">
    <property type="entry name" value="ACYL-MALONYL CONDENSING ENZYME-RELATED"/>
    <property type="match status" value="1"/>
</dbReference>
<feature type="transmembrane region" description="Helical" evidence="6">
    <location>
        <begin position="220"/>
        <end position="241"/>
    </location>
</feature>
<feature type="transmembrane region" description="Helical" evidence="6">
    <location>
        <begin position="178"/>
        <end position="200"/>
    </location>
</feature>
<name>A0A0M6Z5E0_9HYPH</name>
<keyword evidence="3 6" id="KW-0812">Transmembrane</keyword>
<protein>
    <submittedName>
        <fullName evidence="8">Carboxylate/amino acid/amine transporter</fullName>
    </submittedName>
</protein>
<accession>A0A0M6Z5E0</accession>
<feature type="transmembrane region" description="Helical" evidence="6">
    <location>
        <begin position="124"/>
        <end position="142"/>
    </location>
</feature>
<dbReference type="SUPFAM" id="SSF103481">
    <property type="entry name" value="Multidrug resistance efflux transporter EmrE"/>
    <property type="match status" value="2"/>
</dbReference>
<feature type="transmembrane region" description="Helical" evidence="6">
    <location>
        <begin position="275"/>
        <end position="293"/>
    </location>
</feature>